<dbReference type="STRING" id="1237149.C900_04105"/>
<dbReference type="EMBL" id="AMZN01000056">
    <property type="protein sequence ID" value="ELR70108.1"/>
    <property type="molecule type" value="Genomic_DNA"/>
</dbReference>
<comment type="caution">
    <text evidence="1">The sequence shown here is derived from an EMBL/GenBank/DDBJ whole genome shotgun (WGS) entry which is preliminary data.</text>
</comment>
<name>L8JPG9_9BACT</name>
<accession>L8JPG9</accession>
<proteinExistence type="predicted"/>
<reference evidence="1 2" key="1">
    <citation type="submission" date="2012-12" db="EMBL/GenBank/DDBJ databases">
        <title>Genome assembly of Fulvivirga imtechensis AK7.</title>
        <authorList>
            <person name="Nupur N."/>
            <person name="Khatri I."/>
            <person name="Kumar R."/>
            <person name="Subramanian S."/>
            <person name="Pinnaka A."/>
        </authorList>
    </citation>
    <scope>NUCLEOTIDE SEQUENCE [LARGE SCALE GENOMIC DNA]</scope>
    <source>
        <strain evidence="1 2">AK7</strain>
    </source>
</reference>
<protein>
    <submittedName>
        <fullName evidence="1">Uncharacterized protein</fullName>
    </submittedName>
</protein>
<keyword evidence="2" id="KW-1185">Reference proteome</keyword>
<evidence type="ECO:0000313" key="2">
    <source>
        <dbReference type="Proteomes" id="UP000011135"/>
    </source>
</evidence>
<dbReference type="AlphaFoldDB" id="L8JPG9"/>
<sequence>MICYFRQSTKIKYKPAYRSPGFIGGRKVRATQSIVLPNRKVLTAASVTESATENKLPSIAIGGKGEKVR</sequence>
<gene>
    <name evidence="1" type="ORF">C900_04105</name>
</gene>
<evidence type="ECO:0000313" key="1">
    <source>
        <dbReference type="EMBL" id="ELR70108.1"/>
    </source>
</evidence>
<organism evidence="1 2">
    <name type="scientific">Fulvivirga imtechensis AK7</name>
    <dbReference type="NCBI Taxonomy" id="1237149"/>
    <lineage>
        <taxon>Bacteria</taxon>
        <taxon>Pseudomonadati</taxon>
        <taxon>Bacteroidota</taxon>
        <taxon>Cytophagia</taxon>
        <taxon>Cytophagales</taxon>
        <taxon>Fulvivirgaceae</taxon>
        <taxon>Fulvivirga</taxon>
    </lineage>
</organism>
<dbReference type="Proteomes" id="UP000011135">
    <property type="component" value="Unassembled WGS sequence"/>
</dbReference>